<comment type="caution">
    <text evidence="1">The sequence shown here is derived from an EMBL/GenBank/DDBJ whole genome shotgun (WGS) entry which is preliminary data.</text>
</comment>
<dbReference type="EMBL" id="JABFDN010000001">
    <property type="protein sequence ID" value="NPU63658.1"/>
    <property type="molecule type" value="Genomic_DNA"/>
</dbReference>
<organism evidence="1 2">
    <name type="scientific">Bradyrhizobium aeschynomenes</name>
    <dbReference type="NCBI Taxonomy" id="2734909"/>
    <lineage>
        <taxon>Bacteria</taxon>
        <taxon>Pseudomonadati</taxon>
        <taxon>Pseudomonadota</taxon>
        <taxon>Alphaproteobacteria</taxon>
        <taxon>Hyphomicrobiales</taxon>
        <taxon>Nitrobacteraceae</taxon>
        <taxon>Bradyrhizobium</taxon>
    </lineage>
</organism>
<evidence type="ECO:0000313" key="2">
    <source>
        <dbReference type="Proteomes" id="UP000886476"/>
    </source>
</evidence>
<sequence>MPKQPLAKTIQDFILDHIHTVAQMEALLFLHAQPRERWAAAEMAKRLYATEREIVIALAALHRDGFLSEADGHYQFDASPERAALVAELAEAYRHQLIPITNLIHGKRRNINAFSDAFKLRRDR</sequence>
<accession>A0ABX2C7C6</accession>
<name>A0ABX2C7C6_9BRAD</name>
<reference evidence="1" key="1">
    <citation type="submission" date="2020-05" db="EMBL/GenBank/DDBJ databases">
        <title>Nod-independent and nitrogen-fixing Bradyrhizobium aeschynomene sp. nov. isolated from nodules of Aeschynomene indica.</title>
        <authorList>
            <person name="Zhang Z."/>
        </authorList>
    </citation>
    <scope>NUCLEOTIDE SEQUENCE</scope>
    <source>
        <strain evidence="1">83012</strain>
    </source>
</reference>
<dbReference type="Proteomes" id="UP000886476">
    <property type="component" value="Unassembled WGS sequence"/>
</dbReference>
<proteinExistence type="predicted"/>
<evidence type="ECO:0008006" key="3">
    <source>
        <dbReference type="Google" id="ProtNLM"/>
    </source>
</evidence>
<protein>
    <recommendedName>
        <fullName evidence="3">MarR family transcriptional regulator</fullName>
    </recommendedName>
</protein>
<keyword evidence="2" id="KW-1185">Reference proteome</keyword>
<evidence type="ECO:0000313" key="1">
    <source>
        <dbReference type="EMBL" id="NPU63658.1"/>
    </source>
</evidence>
<dbReference type="RefSeq" id="WP_172108304.1">
    <property type="nucleotide sequence ID" value="NZ_JABFDN010000001.1"/>
</dbReference>
<gene>
    <name evidence="1" type="ORF">HL667_01455</name>
</gene>